<reference evidence="3" key="1">
    <citation type="journal article" date="2019" name="Int. J. Syst. Evol. Microbiol.">
        <title>The Global Catalogue of Microorganisms (GCM) 10K type strain sequencing project: providing services to taxonomists for standard genome sequencing and annotation.</title>
        <authorList>
            <consortium name="The Broad Institute Genomics Platform"/>
            <consortium name="The Broad Institute Genome Sequencing Center for Infectious Disease"/>
            <person name="Wu L."/>
            <person name="Ma J."/>
        </authorList>
    </citation>
    <scope>NUCLEOTIDE SEQUENCE [LARGE SCALE GENOMIC DNA]</scope>
    <source>
        <strain evidence="3">CGMCC 1.10759</strain>
    </source>
</reference>
<evidence type="ECO:0000256" key="1">
    <source>
        <dbReference type="SAM" id="MobiDB-lite"/>
    </source>
</evidence>
<organism evidence="2 3">
    <name type="scientific">Steroidobacter flavus</name>
    <dbReference type="NCBI Taxonomy" id="1842136"/>
    <lineage>
        <taxon>Bacteria</taxon>
        <taxon>Pseudomonadati</taxon>
        <taxon>Pseudomonadota</taxon>
        <taxon>Gammaproteobacteria</taxon>
        <taxon>Steroidobacterales</taxon>
        <taxon>Steroidobacteraceae</taxon>
        <taxon>Steroidobacter</taxon>
    </lineage>
</organism>
<feature type="region of interest" description="Disordered" evidence="1">
    <location>
        <begin position="60"/>
        <end position="87"/>
    </location>
</feature>
<evidence type="ECO:0000313" key="2">
    <source>
        <dbReference type="EMBL" id="MFC4311587.1"/>
    </source>
</evidence>
<keyword evidence="3" id="KW-1185">Reference proteome</keyword>
<feature type="compositionally biased region" description="Low complexity" evidence="1">
    <location>
        <begin position="66"/>
        <end position="75"/>
    </location>
</feature>
<sequence>MAMPDRPDHLCCPICHGTVFQPVVLNRPDGTQVVTRLIFCANCTIVCLDPVALTRAFEDRPRARRSAAGSPAIAAWSKINQRRRERE</sequence>
<proteinExistence type="predicted"/>
<dbReference type="Proteomes" id="UP001595904">
    <property type="component" value="Unassembled WGS sequence"/>
</dbReference>
<protein>
    <submittedName>
        <fullName evidence="2">Uncharacterized protein</fullName>
    </submittedName>
</protein>
<name>A0ABV8SVS5_9GAMM</name>
<dbReference type="EMBL" id="JBHSDU010000004">
    <property type="protein sequence ID" value="MFC4311587.1"/>
    <property type="molecule type" value="Genomic_DNA"/>
</dbReference>
<evidence type="ECO:0000313" key="3">
    <source>
        <dbReference type="Proteomes" id="UP001595904"/>
    </source>
</evidence>
<comment type="caution">
    <text evidence="2">The sequence shown here is derived from an EMBL/GenBank/DDBJ whole genome shotgun (WGS) entry which is preliminary data.</text>
</comment>
<gene>
    <name evidence="2" type="ORF">ACFPN2_20985</name>
</gene>
<accession>A0ABV8SVS5</accession>
<dbReference type="RefSeq" id="WP_380600252.1">
    <property type="nucleotide sequence ID" value="NZ_JBHSDU010000004.1"/>
</dbReference>